<protein>
    <submittedName>
        <fullName evidence="1">Uncharacterized protein</fullName>
    </submittedName>
</protein>
<accession>A0AC59YIL8</accession>
<evidence type="ECO:0000313" key="1">
    <source>
        <dbReference type="EMBL" id="CAM9713379.1"/>
    </source>
</evidence>
<organism evidence="1 2">
    <name type="scientific">Rangifer tarandus platyrhynchus</name>
    <name type="common">Svalbard reindeer</name>
    <dbReference type="NCBI Taxonomy" id="3082113"/>
    <lineage>
        <taxon>Eukaryota</taxon>
        <taxon>Metazoa</taxon>
        <taxon>Chordata</taxon>
        <taxon>Craniata</taxon>
        <taxon>Vertebrata</taxon>
        <taxon>Euteleostomi</taxon>
        <taxon>Mammalia</taxon>
        <taxon>Eutheria</taxon>
        <taxon>Laurasiatheria</taxon>
        <taxon>Artiodactyla</taxon>
        <taxon>Ruminantia</taxon>
        <taxon>Pecora</taxon>
        <taxon>Cervidae</taxon>
        <taxon>Odocoileinae</taxon>
        <taxon>Rangifer</taxon>
    </lineage>
</organism>
<dbReference type="EMBL" id="OX596100">
    <property type="protein sequence ID" value="CAM9713379.1"/>
    <property type="molecule type" value="Genomic_DNA"/>
</dbReference>
<dbReference type="Proteomes" id="UP001162501">
    <property type="component" value="Chromosome 16"/>
</dbReference>
<reference evidence="1" key="2">
    <citation type="submission" date="2025-03" db="EMBL/GenBank/DDBJ databases">
        <authorList>
            <consortium name="ELIXIR-Norway"/>
            <consortium name="Elixir Norway"/>
        </authorList>
    </citation>
    <scope>NUCLEOTIDE SEQUENCE</scope>
</reference>
<name>A0AC59YIL8_RANTA</name>
<evidence type="ECO:0000313" key="2">
    <source>
        <dbReference type="Proteomes" id="UP001162501"/>
    </source>
</evidence>
<reference evidence="1" key="1">
    <citation type="submission" date="2023-05" db="EMBL/GenBank/DDBJ databases">
        <authorList>
            <consortium name="ELIXIR-Norway"/>
        </authorList>
    </citation>
    <scope>NUCLEOTIDE SEQUENCE</scope>
</reference>
<gene>
    <name evidence="1" type="ORF">MRATA1EN22A_LOCUS6394</name>
</gene>
<proteinExistence type="predicted"/>
<sequence length="180" mass="19180">MLAADKGSEQAGPCEEAALCQGEYLDHLVPASVVCGASCPQEYAGNASCLETGDPGPGKVQRNHLPPRRAKPGGSPSHRKKGARVAAGSSRLPPINKWKEYQPTPDASSFLLSWGENPTALAAKRSRRTLGSCFPVSPWSHRPVCHRWSSLSPGTCPPCWRANLCLDGPPSSSLDQRLQA</sequence>